<dbReference type="InterPro" id="IPR058245">
    <property type="entry name" value="NreC/VraR/RcsB-like_REC"/>
</dbReference>
<dbReference type="CDD" id="cd06170">
    <property type="entry name" value="LuxR_C_like"/>
    <property type="match status" value="1"/>
</dbReference>
<proteinExistence type="predicted"/>
<comment type="caution">
    <text evidence="8">The sequence shown here is derived from an EMBL/GenBank/DDBJ whole genome shotgun (WGS) entry which is preliminary data.</text>
</comment>
<feature type="domain" description="Response regulatory" evidence="7">
    <location>
        <begin position="25"/>
        <end position="141"/>
    </location>
</feature>
<keyword evidence="3 8" id="KW-0238">DNA-binding</keyword>
<dbReference type="SMART" id="SM00421">
    <property type="entry name" value="HTH_LUXR"/>
    <property type="match status" value="1"/>
</dbReference>
<dbReference type="InterPro" id="IPR016032">
    <property type="entry name" value="Sig_transdc_resp-reg_C-effctor"/>
</dbReference>
<dbReference type="EMBL" id="JACHHZ010000002">
    <property type="protein sequence ID" value="MBB6092511.1"/>
    <property type="molecule type" value="Genomic_DNA"/>
</dbReference>
<evidence type="ECO:0000259" key="7">
    <source>
        <dbReference type="PROSITE" id="PS50110"/>
    </source>
</evidence>
<dbReference type="SUPFAM" id="SSF52172">
    <property type="entry name" value="CheY-like"/>
    <property type="match status" value="1"/>
</dbReference>
<feature type="domain" description="HTH luxR-type" evidence="6">
    <location>
        <begin position="167"/>
        <end position="232"/>
    </location>
</feature>
<dbReference type="Pfam" id="PF00072">
    <property type="entry name" value="Response_reg"/>
    <property type="match status" value="1"/>
</dbReference>
<dbReference type="PANTHER" id="PTHR43214">
    <property type="entry name" value="TWO-COMPONENT RESPONSE REGULATOR"/>
    <property type="match status" value="1"/>
</dbReference>
<dbReference type="Proteomes" id="UP000588068">
    <property type="component" value="Unassembled WGS sequence"/>
</dbReference>
<dbReference type="SUPFAM" id="SSF46894">
    <property type="entry name" value="C-terminal effector domain of the bipartite response regulators"/>
    <property type="match status" value="1"/>
</dbReference>
<dbReference type="InterPro" id="IPR011006">
    <property type="entry name" value="CheY-like_superfamily"/>
</dbReference>
<evidence type="ECO:0000256" key="4">
    <source>
        <dbReference type="ARBA" id="ARBA00023163"/>
    </source>
</evidence>
<evidence type="ECO:0000256" key="3">
    <source>
        <dbReference type="ARBA" id="ARBA00023125"/>
    </source>
</evidence>
<name>A0A841HH85_9GAMM</name>
<evidence type="ECO:0000313" key="9">
    <source>
        <dbReference type="Proteomes" id="UP000588068"/>
    </source>
</evidence>
<dbReference type="RefSeq" id="WP_184330307.1">
    <property type="nucleotide sequence ID" value="NZ_JACHHZ010000002.1"/>
</dbReference>
<accession>A0A841HH85</accession>
<dbReference type="InterPro" id="IPR001789">
    <property type="entry name" value="Sig_transdc_resp-reg_receiver"/>
</dbReference>
<gene>
    <name evidence="8" type="ORF">HNQ60_001389</name>
</gene>
<keyword evidence="4" id="KW-0804">Transcription</keyword>
<dbReference type="Gene3D" id="3.40.50.2300">
    <property type="match status" value="1"/>
</dbReference>
<protein>
    <submittedName>
        <fullName evidence="8">DNA-binding NarL/FixJ family response regulator</fullName>
    </submittedName>
</protein>
<keyword evidence="1 5" id="KW-0597">Phosphoprotein</keyword>
<keyword evidence="9" id="KW-1185">Reference proteome</keyword>
<evidence type="ECO:0000256" key="1">
    <source>
        <dbReference type="ARBA" id="ARBA00022553"/>
    </source>
</evidence>
<evidence type="ECO:0000256" key="2">
    <source>
        <dbReference type="ARBA" id="ARBA00023015"/>
    </source>
</evidence>
<dbReference type="PANTHER" id="PTHR43214:SF41">
    <property type="entry name" value="NITRATE_NITRITE RESPONSE REGULATOR PROTEIN NARP"/>
    <property type="match status" value="1"/>
</dbReference>
<evidence type="ECO:0000259" key="6">
    <source>
        <dbReference type="PROSITE" id="PS50043"/>
    </source>
</evidence>
<evidence type="ECO:0000313" key="8">
    <source>
        <dbReference type="EMBL" id="MBB6092511.1"/>
    </source>
</evidence>
<dbReference type="PROSITE" id="PS50110">
    <property type="entry name" value="RESPONSE_REGULATORY"/>
    <property type="match status" value="1"/>
</dbReference>
<dbReference type="PRINTS" id="PR00038">
    <property type="entry name" value="HTHLUXR"/>
</dbReference>
<organism evidence="8 9">
    <name type="scientific">Povalibacter uvarum</name>
    <dbReference type="NCBI Taxonomy" id="732238"/>
    <lineage>
        <taxon>Bacteria</taxon>
        <taxon>Pseudomonadati</taxon>
        <taxon>Pseudomonadota</taxon>
        <taxon>Gammaproteobacteria</taxon>
        <taxon>Steroidobacterales</taxon>
        <taxon>Steroidobacteraceae</taxon>
        <taxon>Povalibacter</taxon>
    </lineage>
</organism>
<dbReference type="InterPro" id="IPR000792">
    <property type="entry name" value="Tscrpt_reg_LuxR_C"/>
</dbReference>
<dbReference type="InterPro" id="IPR039420">
    <property type="entry name" value="WalR-like"/>
</dbReference>
<feature type="modified residue" description="4-aspartylphosphate" evidence="5">
    <location>
        <position position="76"/>
    </location>
</feature>
<sequence>MSLGPTLFKTVHKPPTSVPKDRKRRVLIVDDHPIVRQGLRRLIEAETDLEVCGETETAREAKSLIRELEPDAVIVDVSLKQGDGLELVKDARAHYPSLPLLVLSMHDEAIYAERMLSAGANGYIMKQAASDQFLIALRRVLEGGIYVSEAVGNSMIEKFASGGAYISANPIDSLTNRELQVLHMIGKGLSTRQTAEALNLSVKTVESHRQRIKRKLSLRTSAQLMQYAVNWYAGREPGPKA</sequence>
<dbReference type="AlphaFoldDB" id="A0A841HH85"/>
<dbReference type="GO" id="GO:0000160">
    <property type="term" value="P:phosphorelay signal transduction system"/>
    <property type="evidence" value="ECO:0007669"/>
    <property type="project" value="InterPro"/>
</dbReference>
<dbReference type="PROSITE" id="PS50043">
    <property type="entry name" value="HTH_LUXR_2"/>
    <property type="match status" value="1"/>
</dbReference>
<evidence type="ECO:0000256" key="5">
    <source>
        <dbReference type="PROSITE-ProRule" id="PRU00169"/>
    </source>
</evidence>
<dbReference type="Pfam" id="PF00196">
    <property type="entry name" value="GerE"/>
    <property type="match status" value="1"/>
</dbReference>
<dbReference type="GO" id="GO:0006355">
    <property type="term" value="P:regulation of DNA-templated transcription"/>
    <property type="evidence" value="ECO:0007669"/>
    <property type="project" value="InterPro"/>
</dbReference>
<dbReference type="SMART" id="SM00448">
    <property type="entry name" value="REC"/>
    <property type="match status" value="1"/>
</dbReference>
<reference evidence="8 9" key="1">
    <citation type="submission" date="2020-08" db="EMBL/GenBank/DDBJ databases">
        <title>Genomic Encyclopedia of Type Strains, Phase IV (KMG-IV): sequencing the most valuable type-strain genomes for metagenomic binning, comparative biology and taxonomic classification.</title>
        <authorList>
            <person name="Goeker M."/>
        </authorList>
    </citation>
    <scope>NUCLEOTIDE SEQUENCE [LARGE SCALE GENOMIC DNA]</scope>
    <source>
        <strain evidence="8 9">DSM 26723</strain>
    </source>
</reference>
<dbReference type="GO" id="GO:0003677">
    <property type="term" value="F:DNA binding"/>
    <property type="evidence" value="ECO:0007669"/>
    <property type="project" value="UniProtKB-KW"/>
</dbReference>
<keyword evidence="2" id="KW-0805">Transcription regulation</keyword>
<dbReference type="CDD" id="cd17535">
    <property type="entry name" value="REC_NarL-like"/>
    <property type="match status" value="1"/>
</dbReference>